<gene>
    <name evidence="12" type="ORF">A4H34_09020</name>
</gene>
<feature type="domain" description="GS catalytic" evidence="11">
    <location>
        <begin position="107"/>
        <end position="445"/>
    </location>
</feature>
<name>A0A179B0M3_9ACTO</name>
<keyword evidence="5" id="KW-0547">Nucleotide-binding</keyword>
<dbReference type="InterPro" id="IPR036651">
    <property type="entry name" value="Gln_synt_N_sf"/>
</dbReference>
<dbReference type="AlphaFoldDB" id="A0A179B0M3"/>
<dbReference type="Pfam" id="PF03951">
    <property type="entry name" value="Gln-synt_N"/>
    <property type="match status" value="1"/>
</dbReference>
<comment type="cofactor">
    <cofactor evidence="1">
        <name>Mg(2+)</name>
        <dbReference type="ChEBI" id="CHEBI:18420"/>
    </cofactor>
</comment>
<protein>
    <submittedName>
        <fullName evidence="12">Glutamine synthetase</fullName>
    </submittedName>
</protein>
<dbReference type="InterPro" id="IPR027303">
    <property type="entry name" value="Gln_synth_gly_rich_site"/>
</dbReference>
<evidence type="ECO:0000256" key="2">
    <source>
        <dbReference type="ARBA" id="ARBA00009897"/>
    </source>
</evidence>
<dbReference type="GO" id="GO:0005524">
    <property type="term" value="F:ATP binding"/>
    <property type="evidence" value="ECO:0007669"/>
    <property type="project" value="UniProtKB-KW"/>
</dbReference>
<dbReference type="GO" id="GO:0006542">
    <property type="term" value="P:glutamine biosynthetic process"/>
    <property type="evidence" value="ECO:0007669"/>
    <property type="project" value="InterPro"/>
</dbReference>
<dbReference type="Pfam" id="PF00120">
    <property type="entry name" value="Gln-synt_C"/>
    <property type="match status" value="1"/>
</dbReference>
<evidence type="ECO:0000256" key="1">
    <source>
        <dbReference type="ARBA" id="ARBA00001946"/>
    </source>
</evidence>
<dbReference type="PROSITE" id="PS00181">
    <property type="entry name" value="GLNA_ATP"/>
    <property type="match status" value="1"/>
</dbReference>
<dbReference type="Gene3D" id="3.10.20.70">
    <property type="entry name" value="Glutamine synthetase, N-terminal domain"/>
    <property type="match status" value="1"/>
</dbReference>
<feature type="domain" description="GS beta-grasp" evidence="10">
    <location>
        <begin position="15"/>
        <end position="100"/>
    </location>
</feature>
<dbReference type="InterPro" id="IPR008146">
    <property type="entry name" value="Gln_synth_cat_dom"/>
</dbReference>
<evidence type="ECO:0000256" key="5">
    <source>
        <dbReference type="ARBA" id="ARBA00022741"/>
    </source>
</evidence>
<dbReference type="InterPro" id="IPR014746">
    <property type="entry name" value="Gln_synth/guanido_kin_cat_dom"/>
</dbReference>
<evidence type="ECO:0000313" key="13">
    <source>
        <dbReference type="Proteomes" id="UP000078368"/>
    </source>
</evidence>
<evidence type="ECO:0000256" key="9">
    <source>
        <dbReference type="RuleBase" id="RU000384"/>
    </source>
</evidence>
<dbReference type="PROSITE" id="PS51986">
    <property type="entry name" value="GS_BETA_GRASP"/>
    <property type="match status" value="1"/>
</dbReference>
<dbReference type="Proteomes" id="UP000078368">
    <property type="component" value="Unassembled WGS sequence"/>
</dbReference>
<evidence type="ECO:0000259" key="11">
    <source>
        <dbReference type="PROSITE" id="PS51987"/>
    </source>
</evidence>
<dbReference type="OrthoDB" id="9807095at2"/>
<dbReference type="EMBL" id="LVZK01000003">
    <property type="protein sequence ID" value="OAP85242.1"/>
    <property type="molecule type" value="Genomic_DNA"/>
</dbReference>
<keyword evidence="13" id="KW-1185">Reference proteome</keyword>
<keyword evidence="6" id="KW-0067">ATP-binding</keyword>
<evidence type="ECO:0000256" key="8">
    <source>
        <dbReference type="PROSITE-ProRule" id="PRU01330"/>
    </source>
</evidence>
<keyword evidence="4" id="KW-0479">Metal-binding</keyword>
<proteinExistence type="inferred from homology"/>
<evidence type="ECO:0000259" key="10">
    <source>
        <dbReference type="PROSITE" id="PS51986"/>
    </source>
</evidence>
<sequence length="445" mass="50294">MERQQEYVLRTIEDKGVRFVRLWFTDVVGQLKSVAIAPAELEEAFEEGIGFDGSSIQGMTRVYEDDMTVRPDAETFSILPWRGEDVPVARMFCDVLTRDNEPVRSDPRSILRRTLDKAADMGFSCFVHPEVEFYLFHPENDPNKEPVPIDNSSYFDHVTRSLAQNFRRDAILTLEDMGISVEFSHHEAGPGQNEIDLRSTDALRMADNVMTLKTVVEQIAIEQGVHASFMPKPLVNSPGNGMHTHFSLFEGDRPAFHDATGPGGLSRTGQKFVAGLLRHAREITAVTNQYVNSYKRLYSGDEAPSYVYWGPYSRSALVRVPAHSPNKPQSTRVEYRALDSAANPYLAFAVVLRAGLRGIERDYELPVPTETDVAFMSDLEREISGIEGLPSSLGEAVDLMKASELVAETLGEDCFDYFLRDKRHEWNVYHRQVTPFERTRFLPTC</sequence>
<evidence type="ECO:0000256" key="4">
    <source>
        <dbReference type="ARBA" id="ARBA00022723"/>
    </source>
</evidence>
<evidence type="ECO:0000256" key="7">
    <source>
        <dbReference type="ARBA" id="ARBA00022842"/>
    </source>
</evidence>
<dbReference type="SUPFAM" id="SSF54368">
    <property type="entry name" value="Glutamine synthetase, N-terminal domain"/>
    <property type="match status" value="1"/>
</dbReference>
<organism evidence="12 13">
    <name type="scientific">Peptidiphaga gingivicola</name>
    <dbReference type="NCBI Taxonomy" id="2741497"/>
    <lineage>
        <taxon>Bacteria</taxon>
        <taxon>Bacillati</taxon>
        <taxon>Actinomycetota</taxon>
        <taxon>Actinomycetes</taxon>
        <taxon>Actinomycetales</taxon>
        <taxon>Actinomycetaceae</taxon>
        <taxon>Peptidiphaga</taxon>
    </lineage>
</organism>
<dbReference type="SMART" id="SM01230">
    <property type="entry name" value="Gln-synt_C"/>
    <property type="match status" value="1"/>
</dbReference>
<dbReference type="PANTHER" id="PTHR43785:SF11">
    <property type="entry name" value="GAMMA-GLUTAMYLPOLYAMINE SYNTHETASE GLNA2"/>
    <property type="match status" value="1"/>
</dbReference>
<reference evidence="12 13" key="1">
    <citation type="submission" date="2016-04" db="EMBL/GenBank/DDBJ databases">
        <title>Peptidophaga gingivicola gen. nov., sp. nov., isolated from human subgingival plaque.</title>
        <authorList>
            <person name="Beall C.J."/>
            <person name="Mokrzan E.M."/>
            <person name="Griffen A.L."/>
            <person name="Leys E.J."/>
        </authorList>
    </citation>
    <scope>NUCLEOTIDE SEQUENCE [LARGE SCALE GENOMIC DNA]</scope>
    <source>
        <strain evidence="12 13">BA112</strain>
    </source>
</reference>
<dbReference type="SUPFAM" id="SSF55931">
    <property type="entry name" value="Glutamine synthetase/guanido kinase"/>
    <property type="match status" value="1"/>
</dbReference>
<comment type="caution">
    <text evidence="12">The sequence shown here is derived from an EMBL/GenBank/DDBJ whole genome shotgun (WGS) entry which is preliminary data.</text>
</comment>
<keyword evidence="7" id="KW-0460">Magnesium</keyword>
<dbReference type="STRING" id="1823756.A4H34_09020"/>
<evidence type="ECO:0000256" key="6">
    <source>
        <dbReference type="ARBA" id="ARBA00022840"/>
    </source>
</evidence>
<dbReference type="GO" id="GO:0046872">
    <property type="term" value="F:metal ion binding"/>
    <property type="evidence" value="ECO:0007669"/>
    <property type="project" value="UniProtKB-KW"/>
</dbReference>
<keyword evidence="3" id="KW-0436">Ligase</keyword>
<dbReference type="PANTHER" id="PTHR43785">
    <property type="entry name" value="GAMMA-GLUTAMYLPUTRESCINE SYNTHETASE"/>
    <property type="match status" value="1"/>
</dbReference>
<comment type="similarity">
    <text evidence="2 8 9">Belongs to the glutamine synthetase family.</text>
</comment>
<dbReference type="RefSeq" id="WP_009199720.1">
    <property type="nucleotide sequence ID" value="NZ_LVZK01000003.1"/>
</dbReference>
<accession>A0A179B0M3</accession>
<evidence type="ECO:0000313" key="12">
    <source>
        <dbReference type="EMBL" id="OAP85242.1"/>
    </source>
</evidence>
<dbReference type="GO" id="GO:0004356">
    <property type="term" value="F:glutamine synthetase activity"/>
    <property type="evidence" value="ECO:0007669"/>
    <property type="project" value="InterPro"/>
</dbReference>
<dbReference type="Gene3D" id="3.30.590.10">
    <property type="entry name" value="Glutamine synthetase/guanido kinase, catalytic domain"/>
    <property type="match status" value="1"/>
</dbReference>
<dbReference type="PROSITE" id="PS51987">
    <property type="entry name" value="GS_CATALYTIC"/>
    <property type="match status" value="1"/>
</dbReference>
<dbReference type="InterPro" id="IPR008147">
    <property type="entry name" value="Gln_synt_N"/>
</dbReference>
<evidence type="ECO:0000256" key="3">
    <source>
        <dbReference type="ARBA" id="ARBA00022598"/>
    </source>
</evidence>